<organism evidence="1 2">
    <name type="scientific">Blastococcus colisei</name>
    <dbReference type="NCBI Taxonomy" id="1564162"/>
    <lineage>
        <taxon>Bacteria</taxon>
        <taxon>Bacillati</taxon>
        <taxon>Actinomycetota</taxon>
        <taxon>Actinomycetes</taxon>
        <taxon>Geodermatophilales</taxon>
        <taxon>Geodermatophilaceae</taxon>
        <taxon>Blastococcus</taxon>
    </lineage>
</organism>
<evidence type="ECO:0000313" key="2">
    <source>
        <dbReference type="Proteomes" id="UP000319865"/>
    </source>
</evidence>
<proteinExistence type="predicted"/>
<dbReference type="Proteomes" id="UP000319865">
    <property type="component" value="Unassembled WGS sequence"/>
</dbReference>
<dbReference type="EMBL" id="VFQE01000001">
    <property type="protein sequence ID" value="TQN42818.1"/>
    <property type="molecule type" value="Genomic_DNA"/>
</dbReference>
<reference evidence="1 2" key="1">
    <citation type="submission" date="2019-06" db="EMBL/GenBank/DDBJ databases">
        <title>Sequencing the genomes of 1000 actinobacteria strains.</title>
        <authorList>
            <person name="Klenk H.-P."/>
        </authorList>
    </citation>
    <scope>NUCLEOTIDE SEQUENCE [LARGE SCALE GENOMIC DNA]</scope>
    <source>
        <strain evidence="1 2">DSM 46837</strain>
    </source>
</reference>
<evidence type="ECO:0000313" key="1">
    <source>
        <dbReference type="EMBL" id="TQN42818.1"/>
    </source>
</evidence>
<accession>A0A543PFH5</accession>
<comment type="caution">
    <text evidence="1">The sequence shown here is derived from an EMBL/GenBank/DDBJ whole genome shotgun (WGS) entry which is preliminary data.</text>
</comment>
<keyword evidence="2" id="KW-1185">Reference proteome</keyword>
<sequence length="49" mass="5273">MVTSSFPLSDRLALFAAIMPNLEFLLMGRIAERGHSSGWASLGTTRCGC</sequence>
<protein>
    <submittedName>
        <fullName evidence="1">Uncharacterized protein</fullName>
    </submittedName>
</protein>
<dbReference type="AlphaFoldDB" id="A0A543PFH5"/>
<name>A0A543PFH5_9ACTN</name>
<gene>
    <name evidence="1" type="ORF">FHU33_2226</name>
</gene>